<feature type="domain" description="PPM-type phosphatase" evidence="2">
    <location>
        <begin position="13"/>
        <end position="244"/>
    </location>
</feature>
<accession>A0ABN1TUD0</accession>
<proteinExistence type="predicted"/>
<dbReference type="RefSeq" id="WP_343994432.1">
    <property type="nucleotide sequence ID" value="NZ_BAAALG010000009.1"/>
</dbReference>
<dbReference type="Pfam" id="PF13672">
    <property type="entry name" value="PP2C_2"/>
    <property type="match status" value="1"/>
</dbReference>
<name>A0ABN1TUD0_9ACTN</name>
<dbReference type="InterPro" id="IPR001932">
    <property type="entry name" value="PPM-type_phosphatase-like_dom"/>
</dbReference>
<evidence type="ECO:0000256" key="1">
    <source>
        <dbReference type="SAM" id="MobiDB-lite"/>
    </source>
</evidence>
<feature type="region of interest" description="Disordered" evidence="1">
    <location>
        <begin position="1"/>
        <end position="32"/>
    </location>
</feature>
<protein>
    <submittedName>
        <fullName evidence="3">PP2C family serine/threonine-protein phosphatase</fullName>
    </submittedName>
</protein>
<dbReference type="Gene3D" id="3.60.40.10">
    <property type="entry name" value="PPM-type phosphatase domain"/>
    <property type="match status" value="1"/>
</dbReference>
<evidence type="ECO:0000313" key="4">
    <source>
        <dbReference type="Proteomes" id="UP001501581"/>
    </source>
</evidence>
<dbReference type="InterPro" id="IPR036457">
    <property type="entry name" value="PPM-type-like_dom_sf"/>
</dbReference>
<organism evidence="3 4">
    <name type="scientific">Nocardioides dubius</name>
    <dbReference type="NCBI Taxonomy" id="317019"/>
    <lineage>
        <taxon>Bacteria</taxon>
        <taxon>Bacillati</taxon>
        <taxon>Actinomycetota</taxon>
        <taxon>Actinomycetes</taxon>
        <taxon>Propionibacteriales</taxon>
        <taxon>Nocardioidaceae</taxon>
        <taxon>Nocardioides</taxon>
    </lineage>
</organism>
<sequence length="265" mass="27860">MSPGWAATSATQRGSLHERSGAPNQDAHRAGTSPTAEFAVVADGHGHPRYLRSEVGSALAASTAAAVLPAYLTGITHALTSTAILDTDGLEEALAQLIVEQWRAAVEQHLAEHPLGEVDDPVSVYGTTLVALAANESHLLAVQIGDGDLVLVTPSGESIRPFPADPEHDGVRTHSLAEPDPVAFLHVAVIDLSVQPVALAFVATDGFGTPQVERNWWEQVGRELLDRFASNGITWVAAHLPGWLTEPAAVGGDDTTLALLARLRP</sequence>
<evidence type="ECO:0000313" key="3">
    <source>
        <dbReference type="EMBL" id="GAA1103360.1"/>
    </source>
</evidence>
<keyword evidence="4" id="KW-1185">Reference proteome</keyword>
<evidence type="ECO:0000259" key="2">
    <source>
        <dbReference type="Pfam" id="PF13672"/>
    </source>
</evidence>
<reference evidence="3 4" key="1">
    <citation type="journal article" date="2019" name="Int. J. Syst. Evol. Microbiol.">
        <title>The Global Catalogue of Microorganisms (GCM) 10K type strain sequencing project: providing services to taxonomists for standard genome sequencing and annotation.</title>
        <authorList>
            <consortium name="The Broad Institute Genomics Platform"/>
            <consortium name="The Broad Institute Genome Sequencing Center for Infectious Disease"/>
            <person name="Wu L."/>
            <person name="Ma J."/>
        </authorList>
    </citation>
    <scope>NUCLEOTIDE SEQUENCE [LARGE SCALE GENOMIC DNA]</scope>
    <source>
        <strain evidence="3 4">JCM 13008</strain>
    </source>
</reference>
<dbReference type="Proteomes" id="UP001501581">
    <property type="component" value="Unassembled WGS sequence"/>
</dbReference>
<comment type="caution">
    <text evidence="3">The sequence shown here is derived from an EMBL/GenBank/DDBJ whole genome shotgun (WGS) entry which is preliminary data.</text>
</comment>
<gene>
    <name evidence="3" type="ORF">GCM10009668_22690</name>
</gene>
<dbReference type="SUPFAM" id="SSF81606">
    <property type="entry name" value="PP2C-like"/>
    <property type="match status" value="1"/>
</dbReference>
<dbReference type="EMBL" id="BAAALG010000009">
    <property type="protein sequence ID" value="GAA1103360.1"/>
    <property type="molecule type" value="Genomic_DNA"/>
</dbReference>